<evidence type="ECO:0000256" key="6">
    <source>
        <dbReference type="ARBA" id="ARBA00022989"/>
    </source>
</evidence>
<evidence type="ECO:0000256" key="9">
    <source>
        <dbReference type="ARBA" id="ARBA00023160"/>
    </source>
</evidence>
<comment type="catalytic activity">
    <reaction evidence="10">
        <text>a very-long-chain acyl-CoA + malonyl-CoA + H(+) = a very-long-chain 3-oxoacyl-CoA + CO2 + CoA</text>
        <dbReference type="Rhea" id="RHEA:32727"/>
        <dbReference type="ChEBI" id="CHEBI:15378"/>
        <dbReference type="ChEBI" id="CHEBI:16526"/>
        <dbReference type="ChEBI" id="CHEBI:57287"/>
        <dbReference type="ChEBI" id="CHEBI:57384"/>
        <dbReference type="ChEBI" id="CHEBI:90725"/>
        <dbReference type="ChEBI" id="CHEBI:90736"/>
        <dbReference type="EC" id="2.3.1.199"/>
    </reaction>
</comment>
<dbReference type="PANTHER" id="PTHR11157">
    <property type="entry name" value="FATTY ACID ACYL TRANSFERASE-RELATED"/>
    <property type="match status" value="1"/>
</dbReference>
<evidence type="ECO:0000256" key="4">
    <source>
        <dbReference type="ARBA" id="ARBA00022692"/>
    </source>
</evidence>
<dbReference type="GeneID" id="107074093"/>
<keyword evidence="7 10" id="KW-0443">Lipid metabolism</keyword>
<evidence type="ECO:0000256" key="8">
    <source>
        <dbReference type="ARBA" id="ARBA00023136"/>
    </source>
</evidence>
<evidence type="ECO:0000256" key="7">
    <source>
        <dbReference type="ARBA" id="ARBA00023098"/>
    </source>
</evidence>
<feature type="transmembrane region" description="Helical" evidence="10">
    <location>
        <begin position="142"/>
        <end position="160"/>
    </location>
</feature>
<keyword evidence="8 10" id="KW-0472">Membrane</keyword>
<dbReference type="Proteomes" id="UP000694924">
    <property type="component" value="Unplaced"/>
</dbReference>
<feature type="transmembrane region" description="Helical" evidence="10">
    <location>
        <begin position="233"/>
        <end position="251"/>
    </location>
</feature>
<feature type="transmembrane region" description="Helical" evidence="10">
    <location>
        <begin position="201"/>
        <end position="221"/>
    </location>
</feature>
<accession>A0ABM1JDU9</accession>
<keyword evidence="5 10" id="KW-0276">Fatty acid metabolism</keyword>
<comment type="subcellular location">
    <subcellularLocation>
        <location evidence="1">Membrane</location>
        <topology evidence="1">Multi-pass membrane protein</topology>
    </subcellularLocation>
</comment>
<dbReference type="InterPro" id="IPR002076">
    <property type="entry name" value="ELO_fam"/>
</dbReference>
<dbReference type="PANTHER" id="PTHR11157:SF113">
    <property type="entry name" value="ELONGATION OF VERY LONG CHAIN FATTY ACIDS PROTEIN"/>
    <property type="match status" value="1"/>
</dbReference>
<evidence type="ECO:0000256" key="5">
    <source>
        <dbReference type="ARBA" id="ARBA00022832"/>
    </source>
</evidence>
<keyword evidence="6 10" id="KW-1133">Transmembrane helix</keyword>
<evidence type="ECO:0000256" key="3">
    <source>
        <dbReference type="ARBA" id="ARBA00022679"/>
    </source>
</evidence>
<protein>
    <recommendedName>
        <fullName evidence="10">Elongation of very long chain fatty acids protein</fullName>
        <ecNumber evidence="10">2.3.1.199</ecNumber>
    </recommendedName>
    <alternativeName>
        <fullName evidence="10">Very-long-chain 3-oxoacyl-CoA synthase</fullName>
    </alternativeName>
</protein>
<dbReference type="RefSeq" id="XP_015190637.1">
    <property type="nucleotide sequence ID" value="XM_015335151.1"/>
</dbReference>
<evidence type="ECO:0000256" key="1">
    <source>
        <dbReference type="ARBA" id="ARBA00004141"/>
    </source>
</evidence>
<evidence type="ECO:0000313" key="12">
    <source>
        <dbReference type="RefSeq" id="XP_015190637.1"/>
    </source>
</evidence>
<keyword evidence="9 10" id="KW-0275">Fatty acid biosynthesis</keyword>
<keyword evidence="2 10" id="KW-0444">Lipid biosynthesis</keyword>
<feature type="transmembrane region" description="Helical" evidence="10">
    <location>
        <begin position="58"/>
        <end position="81"/>
    </location>
</feature>
<proteinExistence type="inferred from homology"/>
<feature type="transmembrane region" description="Helical" evidence="10">
    <location>
        <begin position="29"/>
        <end position="46"/>
    </location>
</feature>
<evidence type="ECO:0000256" key="10">
    <source>
        <dbReference type="RuleBase" id="RU361115"/>
    </source>
</evidence>
<evidence type="ECO:0000256" key="2">
    <source>
        <dbReference type="ARBA" id="ARBA00022516"/>
    </source>
</evidence>
<dbReference type="Pfam" id="PF01151">
    <property type="entry name" value="ELO"/>
    <property type="match status" value="1"/>
</dbReference>
<dbReference type="EC" id="2.3.1.199" evidence="10"/>
<feature type="transmembrane region" description="Helical" evidence="10">
    <location>
        <begin position="166"/>
        <end position="189"/>
    </location>
</feature>
<keyword evidence="3 10" id="KW-0808">Transferase</keyword>
<gene>
    <name evidence="12" type="primary">LOC107074093</name>
</gene>
<comment type="similarity">
    <text evidence="10">Belongs to the ELO family.</text>
</comment>
<reference evidence="12" key="1">
    <citation type="submission" date="2025-08" db="UniProtKB">
        <authorList>
            <consortium name="RefSeq"/>
        </authorList>
    </citation>
    <scope>IDENTIFICATION</scope>
    <source>
        <tissue evidence="12">Whole body</tissue>
    </source>
</reference>
<sequence>MDFAKAYHYLFEEIADPRVANLPLMKDPFAVTLILLAYLGFVLHIGPRYMKNRKPYKLNSFMILYNGLLAIASGVTCYGVLTSGYTTNLSLGCEPYRLSYEPEPLRMVDWIWWIFIMKIVELSDTIVFVLRKKSNQISILHVYHHSSTVCFAWINCKYIPGGMWTFIVIPNCIVHVIMYTYYLLAACGPKVREIINPVKKYITTLQMIQFTVILIHIAQAFLPSCDPDRKYFAWMYALQVIIIFYMFYRFYKKTYTKKKLE</sequence>
<name>A0ABM1JDU9_POLDO</name>
<evidence type="ECO:0000313" key="11">
    <source>
        <dbReference type="Proteomes" id="UP000694924"/>
    </source>
</evidence>
<feature type="transmembrane region" description="Helical" evidence="10">
    <location>
        <begin position="110"/>
        <end position="130"/>
    </location>
</feature>
<organism evidence="11 12">
    <name type="scientific">Polistes dominula</name>
    <name type="common">European paper wasp</name>
    <name type="synonym">Vespa dominula</name>
    <dbReference type="NCBI Taxonomy" id="743375"/>
    <lineage>
        <taxon>Eukaryota</taxon>
        <taxon>Metazoa</taxon>
        <taxon>Ecdysozoa</taxon>
        <taxon>Arthropoda</taxon>
        <taxon>Hexapoda</taxon>
        <taxon>Insecta</taxon>
        <taxon>Pterygota</taxon>
        <taxon>Neoptera</taxon>
        <taxon>Endopterygota</taxon>
        <taxon>Hymenoptera</taxon>
        <taxon>Apocrita</taxon>
        <taxon>Aculeata</taxon>
        <taxon>Vespoidea</taxon>
        <taxon>Vespidae</taxon>
        <taxon>Polistinae</taxon>
        <taxon>Polistini</taxon>
        <taxon>Polistes</taxon>
    </lineage>
</organism>
<keyword evidence="11" id="KW-1185">Reference proteome</keyword>
<keyword evidence="4 10" id="KW-0812">Transmembrane</keyword>